<evidence type="ECO:0000313" key="1">
    <source>
        <dbReference type="EMBL" id="KAF2790251.1"/>
    </source>
</evidence>
<reference evidence="1" key="1">
    <citation type="journal article" date="2020" name="Stud. Mycol.">
        <title>101 Dothideomycetes genomes: a test case for predicting lifestyles and emergence of pathogens.</title>
        <authorList>
            <person name="Haridas S."/>
            <person name="Albert R."/>
            <person name="Binder M."/>
            <person name="Bloem J."/>
            <person name="Labutti K."/>
            <person name="Salamov A."/>
            <person name="Andreopoulos B."/>
            <person name="Baker S."/>
            <person name="Barry K."/>
            <person name="Bills G."/>
            <person name="Bluhm B."/>
            <person name="Cannon C."/>
            <person name="Castanera R."/>
            <person name="Culley D."/>
            <person name="Daum C."/>
            <person name="Ezra D."/>
            <person name="Gonzalez J."/>
            <person name="Henrissat B."/>
            <person name="Kuo A."/>
            <person name="Liang C."/>
            <person name="Lipzen A."/>
            <person name="Lutzoni F."/>
            <person name="Magnuson J."/>
            <person name="Mondo S."/>
            <person name="Nolan M."/>
            <person name="Ohm R."/>
            <person name="Pangilinan J."/>
            <person name="Park H.-J."/>
            <person name="Ramirez L."/>
            <person name="Alfaro M."/>
            <person name="Sun H."/>
            <person name="Tritt A."/>
            <person name="Yoshinaga Y."/>
            <person name="Zwiers L.-H."/>
            <person name="Turgeon B."/>
            <person name="Goodwin S."/>
            <person name="Spatafora J."/>
            <person name="Crous P."/>
            <person name="Grigoriev I."/>
        </authorList>
    </citation>
    <scope>NUCLEOTIDE SEQUENCE</scope>
    <source>
        <strain evidence="1">CBS 109.77</strain>
    </source>
</reference>
<organism evidence="1 2">
    <name type="scientific">Melanomma pulvis-pyrius CBS 109.77</name>
    <dbReference type="NCBI Taxonomy" id="1314802"/>
    <lineage>
        <taxon>Eukaryota</taxon>
        <taxon>Fungi</taxon>
        <taxon>Dikarya</taxon>
        <taxon>Ascomycota</taxon>
        <taxon>Pezizomycotina</taxon>
        <taxon>Dothideomycetes</taxon>
        <taxon>Pleosporomycetidae</taxon>
        <taxon>Pleosporales</taxon>
        <taxon>Melanommataceae</taxon>
        <taxon>Melanomma</taxon>
    </lineage>
</organism>
<evidence type="ECO:0000313" key="2">
    <source>
        <dbReference type="Proteomes" id="UP000799757"/>
    </source>
</evidence>
<protein>
    <recommendedName>
        <fullName evidence="3">Transposase IS30-like HTH domain-containing protein</fullName>
    </recommendedName>
</protein>
<keyword evidence="2" id="KW-1185">Reference proteome</keyword>
<name>A0A6A6X219_9PLEO</name>
<gene>
    <name evidence="1" type="ORF">K505DRAFT_251616</name>
</gene>
<sequence>MSTPSTPPPPRHRYLSRDERLQAQTLHLAGHTQTFIANLLGFSRRQVAYAITSNRVTLKKRSGRPRNLTDA</sequence>
<dbReference type="EMBL" id="MU002084">
    <property type="protein sequence ID" value="KAF2790251.1"/>
    <property type="molecule type" value="Genomic_DNA"/>
</dbReference>
<dbReference type="Proteomes" id="UP000799757">
    <property type="component" value="Unassembled WGS sequence"/>
</dbReference>
<proteinExistence type="predicted"/>
<dbReference type="AlphaFoldDB" id="A0A6A6X219"/>
<evidence type="ECO:0008006" key="3">
    <source>
        <dbReference type="Google" id="ProtNLM"/>
    </source>
</evidence>
<accession>A0A6A6X219</accession>
<dbReference type="OrthoDB" id="5405453at2759"/>